<dbReference type="WBParaSite" id="TMUE_3000011208.1">
    <property type="protein sequence ID" value="TMUE_3000011208.1"/>
    <property type="gene ID" value="WBGene00292925"/>
</dbReference>
<accession>A0A5S6QVT2</accession>
<name>A0A5S6QVT2_TRIMR</name>
<protein>
    <submittedName>
        <fullName evidence="2">Uncharacterized protein</fullName>
    </submittedName>
</protein>
<sequence>MQIISVAQRRPTRERTIGCQQSAVASVCGRLSSVDRLAHPCEGLPDAEAAHNGRSPFCASAVRSPPNGRNATPIEAFKMKRRSKKPPSLSLSLVTVRKDRPFSIARVQYKDVRRHMLAYSNQEGALLLRVSSGGGGIPKERRVPT</sequence>
<keyword evidence="1" id="KW-1185">Reference proteome</keyword>
<reference evidence="2" key="1">
    <citation type="submission" date="2019-12" db="UniProtKB">
        <authorList>
            <consortium name="WormBaseParasite"/>
        </authorList>
    </citation>
    <scope>IDENTIFICATION</scope>
</reference>
<dbReference type="Proteomes" id="UP000046395">
    <property type="component" value="Unassembled WGS sequence"/>
</dbReference>
<proteinExistence type="predicted"/>
<evidence type="ECO:0000313" key="1">
    <source>
        <dbReference type="Proteomes" id="UP000046395"/>
    </source>
</evidence>
<dbReference type="AlphaFoldDB" id="A0A5S6QVT2"/>
<organism evidence="1 2">
    <name type="scientific">Trichuris muris</name>
    <name type="common">Mouse whipworm</name>
    <dbReference type="NCBI Taxonomy" id="70415"/>
    <lineage>
        <taxon>Eukaryota</taxon>
        <taxon>Metazoa</taxon>
        <taxon>Ecdysozoa</taxon>
        <taxon>Nematoda</taxon>
        <taxon>Enoplea</taxon>
        <taxon>Dorylaimia</taxon>
        <taxon>Trichinellida</taxon>
        <taxon>Trichuridae</taxon>
        <taxon>Trichuris</taxon>
    </lineage>
</organism>
<evidence type="ECO:0000313" key="2">
    <source>
        <dbReference type="WBParaSite" id="TMUE_3000011208.1"/>
    </source>
</evidence>